<evidence type="ECO:0000256" key="6">
    <source>
        <dbReference type="ARBA" id="ARBA00022792"/>
    </source>
</evidence>
<keyword evidence="5" id="KW-0547">Nucleotide-binding</keyword>
<evidence type="ECO:0000313" key="18">
    <source>
        <dbReference type="Ensembl" id="ENSOTSP00005076664.2"/>
    </source>
</evidence>
<dbReference type="InterPro" id="IPR037196">
    <property type="entry name" value="HSP90_C"/>
</dbReference>
<evidence type="ECO:0000256" key="2">
    <source>
        <dbReference type="ARBA" id="ARBA00004305"/>
    </source>
</evidence>
<dbReference type="GO" id="GO:0051082">
    <property type="term" value="F:unfolded protein binding"/>
    <property type="evidence" value="ECO:0007669"/>
    <property type="project" value="InterPro"/>
</dbReference>
<comment type="similarity">
    <text evidence="3">Belongs to the heat shock protein 90 family.</text>
</comment>
<dbReference type="InterPro" id="IPR003594">
    <property type="entry name" value="HATPase_dom"/>
</dbReference>
<organism evidence="18 19">
    <name type="scientific">Oncorhynchus tshawytscha</name>
    <name type="common">Chinook salmon</name>
    <name type="synonym">Salmo tshawytscha</name>
    <dbReference type="NCBI Taxonomy" id="74940"/>
    <lineage>
        <taxon>Eukaryota</taxon>
        <taxon>Metazoa</taxon>
        <taxon>Chordata</taxon>
        <taxon>Craniata</taxon>
        <taxon>Vertebrata</taxon>
        <taxon>Euteleostomi</taxon>
        <taxon>Actinopterygii</taxon>
        <taxon>Neopterygii</taxon>
        <taxon>Teleostei</taxon>
        <taxon>Protacanthopterygii</taxon>
        <taxon>Salmoniformes</taxon>
        <taxon>Salmonidae</taxon>
        <taxon>Salmoninae</taxon>
        <taxon>Oncorhynchus</taxon>
    </lineage>
</organism>
<dbReference type="AlphaFoldDB" id="A0A8C8I8H0"/>
<dbReference type="Gene3D" id="3.40.50.11260">
    <property type="match status" value="1"/>
</dbReference>
<dbReference type="PRINTS" id="PR00775">
    <property type="entry name" value="HEATSHOCK90"/>
</dbReference>
<keyword evidence="10" id="KW-0143">Chaperone</keyword>
<dbReference type="GO" id="GO:0019901">
    <property type="term" value="F:protein kinase binding"/>
    <property type="evidence" value="ECO:0007669"/>
    <property type="project" value="UniProtKB-ARBA"/>
</dbReference>
<keyword evidence="6" id="KW-0496">Mitochondrion</keyword>
<dbReference type="Gene3D" id="3.30.565.10">
    <property type="entry name" value="Histidine kinase-like ATPase, C-terminal domain"/>
    <property type="match status" value="1"/>
</dbReference>
<evidence type="ECO:0000256" key="16">
    <source>
        <dbReference type="SAM" id="MobiDB-lite"/>
    </source>
</evidence>
<evidence type="ECO:0000256" key="7">
    <source>
        <dbReference type="ARBA" id="ARBA00022840"/>
    </source>
</evidence>
<reference evidence="18" key="1">
    <citation type="submission" date="2025-08" db="UniProtKB">
        <authorList>
            <consortium name="Ensembl"/>
        </authorList>
    </citation>
    <scope>IDENTIFICATION</scope>
</reference>
<proteinExistence type="inferred from homology"/>
<feature type="region of interest" description="Disordered" evidence="16">
    <location>
        <begin position="664"/>
        <end position="727"/>
    </location>
</feature>
<keyword evidence="6" id="KW-0999">Mitochondrion inner membrane</keyword>
<dbReference type="Gene3D" id="3.30.230.80">
    <property type="match status" value="1"/>
</dbReference>
<feature type="domain" description="Histidine kinase/HSP90-like ATPase" evidence="17">
    <location>
        <begin position="127"/>
        <end position="280"/>
    </location>
</feature>
<evidence type="ECO:0000256" key="13">
    <source>
        <dbReference type="ARBA" id="ARBA00073018"/>
    </source>
</evidence>
<keyword evidence="4" id="KW-0597">Phosphoprotein</keyword>
<dbReference type="GO" id="GO:0005743">
    <property type="term" value="C:mitochondrial inner membrane"/>
    <property type="evidence" value="ECO:0007669"/>
    <property type="project" value="UniProtKB-SubCell"/>
</dbReference>
<reference evidence="18" key="2">
    <citation type="submission" date="2025-09" db="UniProtKB">
        <authorList>
            <consortium name="Ensembl"/>
        </authorList>
    </citation>
    <scope>IDENTIFICATION</scope>
</reference>
<dbReference type="GO" id="GO:0005524">
    <property type="term" value="F:ATP binding"/>
    <property type="evidence" value="ECO:0007669"/>
    <property type="project" value="UniProtKB-KW"/>
</dbReference>
<sequence>MTSHPTYPLLSTDAHVRQQQKQWSRSGMWNPSHPGLGLTQCSYYSTKEAERVPQDTDKDVEAEKAPATKKVEEVENIQEAEDKAPEEEPLHTIIQDTENVQGTFSKHEFQAETKKLLDIVARSLYSEKEVFIRELISNGSDALEKLRHKLITGGGDTAPMEIHLQTDQAKGTFTIQDTGVGMNQEELVANLGTIARSGSKAFLESLQSQAEASSSIIGQFGVGFYSAFMVADRVDVYSQSAEPSSPGYKWSSDGSGVFEIAEASGVRPGTKIVLHLKDDCKEFSAEDRVKESLSGLEALWMMEPKSISEWQHEEFYRYVAQSYDKPRYTLHYRADAPVNIRSIFYVPDVKPSMFDVSREMGSSVALYSRKVLIQTKATEILPKWLRFLRGVVDSEDIPLNLSRELLQESTLIRKLRDVLQQRIIKFLMDQSKKEPEKYAKFFEDYGLFIREGIVTTQEQDVRVRLGGWDRGDLTSSFSPFLCLQVLFCYEQFDELTLLHLREFDKKKLISVETDIVVDHYKEEKYQDIKPASERLTEEQTEDLISWMRNNLGNRVTNIKVTPRLDTHPAMITVLEMGAARHFLRTQQMARSTEERAQILQPTLEINAGHDLIKKMHSLKESDSALAQLLLEQIYDNAMIAAGLNDDPRPMIARLNNLLTRAKISLPEPPSTSNLPEPPSTSDLPDPPSTSDLPDPPSTSDLPDPPSTSDLPDPPSTSDLPDLHPSTS</sequence>
<evidence type="ECO:0000256" key="11">
    <source>
        <dbReference type="ARBA" id="ARBA00057498"/>
    </source>
</evidence>
<feature type="compositionally biased region" description="Polar residues" evidence="16">
    <location>
        <begin position="17"/>
        <end position="29"/>
    </location>
</feature>
<dbReference type="InterPro" id="IPR036890">
    <property type="entry name" value="HATPase_C_sf"/>
</dbReference>
<gene>
    <name evidence="18" type="primary">TRAP1</name>
</gene>
<protein>
    <recommendedName>
        <fullName evidence="13">Heat shock protein 75 kDa, mitochondrial</fullName>
    </recommendedName>
    <alternativeName>
        <fullName evidence="15">TNFR-associated protein 1</fullName>
    </alternativeName>
    <alternativeName>
        <fullName evidence="14">Tumor necrosis factor type 1 receptor-associated protein</fullName>
    </alternativeName>
</protein>
<evidence type="ECO:0000256" key="1">
    <source>
        <dbReference type="ARBA" id="ARBA00004273"/>
    </source>
</evidence>
<dbReference type="Proteomes" id="UP000694402">
    <property type="component" value="Unassembled WGS sequence"/>
</dbReference>
<dbReference type="GeneTree" id="ENSGT01020000230401"/>
<keyword evidence="7" id="KW-0067">ATP-binding</keyword>
<dbReference type="Pfam" id="PF00183">
    <property type="entry name" value="HSP90"/>
    <property type="match status" value="2"/>
</dbReference>
<evidence type="ECO:0000256" key="8">
    <source>
        <dbReference type="ARBA" id="ARBA00022990"/>
    </source>
</evidence>
<evidence type="ECO:0000256" key="14">
    <source>
        <dbReference type="ARBA" id="ARBA00076190"/>
    </source>
</evidence>
<feature type="compositionally biased region" description="Low complexity" evidence="16">
    <location>
        <begin position="679"/>
        <end position="719"/>
    </location>
</feature>
<evidence type="ECO:0000313" key="19">
    <source>
        <dbReference type="Proteomes" id="UP000694402"/>
    </source>
</evidence>
<evidence type="ECO:0000256" key="10">
    <source>
        <dbReference type="ARBA" id="ARBA00023186"/>
    </source>
</evidence>
<dbReference type="SUPFAM" id="SSF55874">
    <property type="entry name" value="ATPase domain of HSP90 chaperone/DNA topoisomerase II/histidine kinase"/>
    <property type="match status" value="1"/>
</dbReference>
<dbReference type="PANTHER" id="PTHR11528">
    <property type="entry name" value="HEAT SHOCK PROTEIN 90 FAMILY MEMBER"/>
    <property type="match status" value="1"/>
</dbReference>
<dbReference type="SMART" id="SM00387">
    <property type="entry name" value="HATPase_c"/>
    <property type="match status" value="1"/>
</dbReference>
<evidence type="ECO:0000256" key="5">
    <source>
        <dbReference type="ARBA" id="ARBA00022741"/>
    </source>
</evidence>
<keyword evidence="19" id="KW-1185">Reference proteome</keyword>
<evidence type="ECO:0000259" key="17">
    <source>
        <dbReference type="SMART" id="SM00387"/>
    </source>
</evidence>
<dbReference type="Gene3D" id="1.20.120.790">
    <property type="entry name" value="Heat shock protein 90, C-terminal domain"/>
    <property type="match status" value="1"/>
</dbReference>
<comment type="subcellular location">
    <subcellularLocation>
        <location evidence="1">Mitochondrion inner membrane</location>
    </subcellularLocation>
    <subcellularLocation>
        <location evidence="2">Mitochondrion matrix</location>
    </subcellularLocation>
</comment>
<dbReference type="GO" id="GO:0005759">
    <property type="term" value="C:mitochondrial matrix"/>
    <property type="evidence" value="ECO:0007669"/>
    <property type="project" value="UniProtKB-SubCell"/>
</dbReference>
<keyword evidence="9" id="KW-0472">Membrane</keyword>
<evidence type="ECO:0000256" key="9">
    <source>
        <dbReference type="ARBA" id="ARBA00023136"/>
    </source>
</evidence>
<feature type="region of interest" description="Disordered" evidence="16">
    <location>
        <begin position="1"/>
        <end position="33"/>
    </location>
</feature>
<comment type="function">
    <text evidence="11">Chaperone that expresses an ATPase activity. Involved in maintaining mitochondrial function and polarization, downstream of PINK1 and mitochondrial complex I. Is a negative regulator of mitochondrial respiration able to modulate the balance between oxidative phosphorylation and aerobic glycolysis. The impact of TRAP1 on mitochondrial respiration is probably mediated by modulation of mitochondrial SRC and inhibition of SDHA.</text>
</comment>
<evidence type="ECO:0000256" key="12">
    <source>
        <dbReference type="ARBA" id="ARBA00066161"/>
    </source>
</evidence>
<keyword evidence="8" id="KW-0007">Acetylation</keyword>
<dbReference type="GO" id="GO:0016887">
    <property type="term" value="F:ATP hydrolysis activity"/>
    <property type="evidence" value="ECO:0007669"/>
    <property type="project" value="InterPro"/>
</dbReference>
<dbReference type="Pfam" id="PF13589">
    <property type="entry name" value="HATPase_c_3"/>
    <property type="match status" value="1"/>
</dbReference>
<dbReference type="FunFam" id="3.30.230.80:FF:000004">
    <property type="entry name" value="Heat shock protein 75 kDa"/>
    <property type="match status" value="1"/>
</dbReference>
<dbReference type="SUPFAM" id="SSF54211">
    <property type="entry name" value="Ribosomal protein S5 domain 2-like"/>
    <property type="match status" value="1"/>
</dbReference>
<dbReference type="InterPro" id="IPR001404">
    <property type="entry name" value="Hsp90_fam"/>
</dbReference>
<dbReference type="SUPFAM" id="SSF110942">
    <property type="entry name" value="HSP90 C-terminal domain"/>
    <property type="match status" value="1"/>
</dbReference>
<dbReference type="Ensembl" id="ENSOTST00005083066.2">
    <property type="protein sequence ID" value="ENSOTSP00005076664.2"/>
    <property type="gene ID" value="ENSOTSG00005036137.2"/>
</dbReference>
<dbReference type="FunFam" id="3.30.565.10:FF:000021">
    <property type="entry name" value="Heat shock protein 75 kDa, mitochondrial"/>
    <property type="match status" value="1"/>
</dbReference>
<accession>A0A8C8I8H0</accession>
<dbReference type="FunFam" id="1.20.120.790:FF:000004">
    <property type="entry name" value="Heat shock protein 75 kDa"/>
    <property type="match status" value="1"/>
</dbReference>
<feature type="region of interest" description="Disordered" evidence="16">
    <location>
        <begin position="48"/>
        <end position="69"/>
    </location>
</feature>
<evidence type="ECO:0000256" key="3">
    <source>
        <dbReference type="ARBA" id="ARBA00008239"/>
    </source>
</evidence>
<dbReference type="InterPro" id="IPR020575">
    <property type="entry name" value="Hsp90_N"/>
</dbReference>
<dbReference type="CDD" id="cd16927">
    <property type="entry name" value="HATPase_Hsp90-like"/>
    <property type="match status" value="1"/>
</dbReference>
<dbReference type="GO" id="GO:0140662">
    <property type="term" value="F:ATP-dependent protein folding chaperone"/>
    <property type="evidence" value="ECO:0007669"/>
    <property type="project" value="InterPro"/>
</dbReference>
<comment type="subunit">
    <text evidence="12">Binds to the intracellular domain of tumor necrosis factor type 1 receptor. Binds to RB1. Interacts with SRC. Interacts with SDHA.</text>
</comment>
<evidence type="ECO:0000256" key="15">
    <source>
        <dbReference type="ARBA" id="ARBA00080766"/>
    </source>
</evidence>
<evidence type="ECO:0000256" key="4">
    <source>
        <dbReference type="ARBA" id="ARBA00022553"/>
    </source>
</evidence>
<dbReference type="InterPro" id="IPR020568">
    <property type="entry name" value="Ribosomal_Su5_D2-typ_SF"/>
</dbReference>
<name>A0A8C8I8H0_ONCTS</name>